<accession>A0A6A1WCE4</accession>
<name>A0A6A1WCE4_9ROSI</name>
<proteinExistence type="predicted"/>
<reference evidence="1 2" key="1">
    <citation type="journal article" date="2019" name="Plant Biotechnol. J.">
        <title>The red bayberry genome and genetic basis of sex determination.</title>
        <authorList>
            <person name="Jia H.M."/>
            <person name="Jia H.J."/>
            <person name="Cai Q.L."/>
            <person name="Wang Y."/>
            <person name="Zhao H.B."/>
            <person name="Yang W.F."/>
            <person name="Wang G.Y."/>
            <person name="Li Y.H."/>
            <person name="Zhan D.L."/>
            <person name="Shen Y.T."/>
            <person name="Niu Q.F."/>
            <person name="Chang L."/>
            <person name="Qiu J."/>
            <person name="Zhao L."/>
            <person name="Xie H.B."/>
            <person name="Fu W.Y."/>
            <person name="Jin J."/>
            <person name="Li X.W."/>
            <person name="Jiao Y."/>
            <person name="Zhou C.C."/>
            <person name="Tu T."/>
            <person name="Chai C.Y."/>
            <person name="Gao J.L."/>
            <person name="Fan L.J."/>
            <person name="van de Weg E."/>
            <person name="Wang J.Y."/>
            <person name="Gao Z.S."/>
        </authorList>
    </citation>
    <scope>NUCLEOTIDE SEQUENCE [LARGE SCALE GENOMIC DNA]</scope>
    <source>
        <tissue evidence="1">Leaves</tissue>
    </source>
</reference>
<organism evidence="1 2">
    <name type="scientific">Morella rubra</name>
    <name type="common">Chinese bayberry</name>
    <dbReference type="NCBI Taxonomy" id="262757"/>
    <lineage>
        <taxon>Eukaryota</taxon>
        <taxon>Viridiplantae</taxon>
        <taxon>Streptophyta</taxon>
        <taxon>Embryophyta</taxon>
        <taxon>Tracheophyta</taxon>
        <taxon>Spermatophyta</taxon>
        <taxon>Magnoliopsida</taxon>
        <taxon>eudicotyledons</taxon>
        <taxon>Gunneridae</taxon>
        <taxon>Pentapetalae</taxon>
        <taxon>rosids</taxon>
        <taxon>fabids</taxon>
        <taxon>Fagales</taxon>
        <taxon>Myricaceae</taxon>
        <taxon>Morella</taxon>
    </lineage>
</organism>
<evidence type="ECO:0000313" key="2">
    <source>
        <dbReference type="Proteomes" id="UP000516437"/>
    </source>
</evidence>
<gene>
    <name evidence="1" type="ORF">CJ030_MR2G013605</name>
</gene>
<dbReference type="AlphaFoldDB" id="A0A6A1WCE4"/>
<keyword evidence="2" id="KW-1185">Reference proteome</keyword>
<dbReference type="Proteomes" id="UP000516437">
    <property type="component" value="Chromosome 2"/>
</dbReference>
<comment type="caution">
    <text evidence="1">The sequence shown here is derived from an EMBL/GenBank/DDBJ whole genome shotgun (WGS) entry which is preliminary data.</text>
</comment>
<dbReference type="EMBL" id="RXIC02000020">
    <property type="protein sequence ID" value="KAB1222905.1"/>
    <property type="molecule type" value="Genomic_DNA"/>
</dbReference>
<dbReference type="OrthoDB" id="10255630at2759"/>
<evidence type="ECO:0000313" key="1">
    <source>
        <dbReference type="EMBL" id="KAB1222905.1"/>
    </source>
</evidence>
<sequence>MSRAQRATSLGGRFFSGAKGIIRVIVKPMHLLCIGLQCRLISLENKFALTDRALMEELNIMRMELFSVREQLSQLSQSVHTIPIQLQTLIKRVDNMEEHLTHVRDALKQDQDKPARDSD</sequence>
<protein>
    <submittedName>
        <fullName evidence="1">Uncharacterized protein</fullName>
    </submittedName>
</protein>